<dbReference type="Gene3D" id="1.10.287.1490">
    <property type="match status" value="1"/>
</dbReference>
<dbReference type="GO" id="GO:0007131">
    <property type="term" value="P:reciprocal meiotic recombination"/>
    <property type="evidence" value="ECO:0007669"/>
    <property type="project" value="TreeGrafter"/>
</dbReference>
<evidence type="ECO:0000313" key="4">
    <source>
        <dbReference type="EMBL" id="KAG2653179.1"/>
    </source>
</evidence>
<accession>A0A8T0XCP6</accession>
<dbReference type="PANTHER" id="PTHR23160">
    <property type="entry name" value="SYNAPTONEMAL COMPLEX PROTEIN-RELATED"/>
    <property type="match status" value="1"/>
</dbReference>
<dbReference type="FunFam" id="1.10.287.1490:FF:000031">
    <property type="entry name" value="Putative WEB family protein chloroplastic"/>
    <property type="match status" value="1"/>
</dbReference>
<feature type="compositionally biased region" description="Basic and acidic residues" evidence="3">
    <location>
        <begin position="757"/>
        <end position="793"/>
    </location>
</feature>
<evidence type="ECO:0000313" key="5">
    <source>
        <dbReference type="Proteomes" id="UP000823388"/>
    </source>
</evidence>
<feature type="region of interest" description="Disordered" evidence="3">
    <location>
        <begin position="77"/>
        <end position="152"/>
    </location>
</feature>
<feature type="coiled-coil region" evidence="2">
    <location>
        <begin position="153"/>
        <end position="254"/>
    </location>
</feature>
<dbReference type="AlphaFoldDB" id="A0A8T0XCP6"/>
<name>A0A8T0XCP6_PANVG</name>
<feature type="compositionally biased region" description="Basic and acidic residues" evidence="3">
    <location>
        <begin position="731"/>
        <end position="744"/>
    </location>
</feature>
<feature type="coiled-coil region" evidence="2">
    <location>
        <begin position="300"/>
        <end position="710"/>
    </location>
</feature>
<feature type="region of interest" description="Disordered" evidence="3">
    <location>
        <begin position="715"/>
        <end position="828"/>
    </location>
</feature>
<evidence type="ECO:0000256" key="3">
    <source>
        <dbReference type="SAM" id="MobiDB-lite"/>
    </source>
</evidence>
<evidence type="ECO:0000256" key="2">
    <source>
        <dbReference type="SAM" id="Coils"/>
    </source>
</evidence>
<dbReference type="PANTHER" id="PTHR23160:SF20">
    <property type="entry name" value="OS02G0439200 PROTEIN"/>
    <property type="match status" value="1"/>
</dbReference>
<organism evidence="4 5">
    <name type="scientific">Panicum virgatum</name>
    <name type="common">Blackwell switchgrass</name>
    <dbReference type="NCBI Taxonomy" id="38727"/>
    <lineage>
        <taxon>Eukaryota</taxon>
        <taxon>Viridiplantae</taxon>
        <taxon>Streptophyta</taxon>
        <taxon>Embryophyta</taxon>
        <taxon>Tracheophyta</taxon>
        <taxon>Spermatophyta</taxon>
        <taxon>Magnoliopsida</taxon>
        <taxon>Liliopsida</taxon>
        <taxon>Poales</taxon>
        <taxon>Poaceae</taxon>
        <taxon>PACMAD clade</taxon>
        <taxon>Panicoideae</taxon>
        <taxon>Panicodae</taxon>
        <taxon>Paniceae</taxon>
        <taxon>Panicinae</taxon>
        <taxon>Panicum</taxon>
        <taxon>Panicum sect. Hiantes</taxon>
    </lineage>
</organism>
<gene>
    <name evidence="4" type="ORF">PVAP13_1NG435500</name>
</gene>
<protein>
    <submittedName>
        <fullName evidence="4">Uncharacterized protein</fullName>
    </submittedName>
</protein>
<sequence length="828" mass="92566">MTPMLVIRFYSPSPYLPPRPPCALLLLTATNTDAPTASSLPTLRRRCPPSRLESQRAAKAAVANAGSQAEKFRLFGRRSAAAEGKSGKVTPPTPKGGRASKPANGTPPQAPRTADRSPRSADKPPSGDRRTPKVFDRLSTPPAEKQSSAVKLSHELQAQLAAVQEELAKAKEQLVEKEKEKGKVLEELEDAKRLADEANANLMVALAARKKAEEASETEMFRAVELEQTSIESMQKEEELQRKLESMRSQQESDAAALRSTVGQLEKARYELADAIDAKNLALNQVDDAARLSEVNAHKVELLNAEVARLKDLLDTELESKEKEGAERIMRLEAEVSALKIELQKAKDAEEKVAELGDVIEDLRVDVANATKATTEAEELADEWKEKAEILEIKLEAANQSYMLKVNSLNSVMKELDAASTLLAEKESELSDLQNKLQALEDEVARQNEDIIASNERLDVAEKEAIELREEINELQSKLQALEEEKMDAVNNENNASSQIESICEEKEKLAQELEASKDEYEKVKKAMEDLASALHEMSGEAREARERYLNKQEEIEHAKAQIEELNMNLKNTRENYEVMLDEANYERVCLKKTVERMEAEAKNTSEDWQSKEASFVSSIKKSEEEISAMRVEMDKATETARGWENRNAELEERLKELEAQVEEANRAKDEAKAEALGWKEKLLDKENELQNIKQENDELQVKESTASEKLKEISSMLGNAKGRVLNGTGPKDENEKANTKEDDPVVVVAKMWENSKVTDYDLSTEKEKDGESELDLESNRGDAASDCHRLSTDTRINSNTKLAIKQQQPKKPLMKKIGGLLKKKSQH</sequence>
<comment type="caution">
    <text evidence="4">The sequence shown here is derived from an EMBL/GenBank/DDBJ whole genome shotgun (WGS) entry which is preliminary data.</text>
</comment>
<feature type="compositionally biased region" description="Low complexity" evidence="3">
    <location>
        <begin position="806"/>
        <end position="821"/>
    </location>
</feature>
<evidence type="ECO:0000256" key="1">
    <source>
        <dbReference type="ARBA" id="ARBA00023054"/>
    </source>
</evidence>
<proteinExistence type="predicted"/>
<feature type="region of interest" description="Disordered" evidence="3">
    <location>
        <begin position="34"/>
        <end position="54"/>
    </location>
</feature>
<keyword evidence="1 2" id="KW-0175">Coiled coil</keyword>
<reference evidence="4" key="1">
    <citation type="submission" date="2020-05" db="EMBL/GenBank/DDBJ databases">
        <title>WGS assembly of Panicum virgatum.</title>
        <authorList>
            <person name="Lovell J.T."/>
            <person name="Jenkins J."/>
            <person name="Shu S."/>
            <person name="Juenger T.E."/>
            <person name="Schmutz J."/>
        </authorList>
    </citation>
    <scope>NUCLEOTIDE SEQUENCE</scope>
    <source>
        <strain evidence="4">AP13</strain>
    </source>
</reference>
<dbReference type="Proteomes" id="UP000823388">
    <property type="component" value="Chromosome 1N"/>
</dbReference>
<dbReference type="EMBL" id="CM029038">
    <property type="protein sequence ID" value="KAG2653179.1"/>
    <property type="molecule type" value="Genomic_DNA"/>
</dbReference>
<feature type="compositionally biased region" description="Basic and acidic residues" evidence="3">
    <location>
        <begin position="113"/>
        <end position="136"/>
    </location>
</feature>
<keyword evidence="5" id="KW-1185">Reference proteome</keyword>